<dbReference type="Gene3D" id="3.40.50.410">
    <property type="entry name" value="von Willebrand factor, type A domain"/>
    <property type="match status" value="1"/>
</dbReference>
<dbReference type="SMART" id="SM00327">
    <property type="entry name" value="VWA"/>
    <property type="match status" value="1"/>
</dbReference>
<comment type="caution">
    <text evidence="2">The sequence shown here is derived from an EMBL/GenBank/DDBJ whole genome shotgun (WGS) entry which is preliminary data.</text>
</comment>
<dbReference type="Pfam" id="PF13519">
    <property type="entry name" value="VWA_2"/>
    <property type="match status" value="1"/>
</dbReference>
<dbReference type="InterPro" id="IPR002035">
    <property type="entry name" value="VWF_A"/>
</dbReference>
<evidence type="ECO:0000259" key="1">
    <source>
        <dbReference type="SMART" id="SM00327"/>
    </source>
</evidence>
<dbReference type="EMBL" id="QCZI01000012">
    <property type="protein sequence ID" value="PWA04600.1"/>
    <property type="molecule type" value="Genomic_DNA"/>
</dbReference>
<dbReference type="SUPFAM" id="SSF53300">
    <property type="entry name" value="vWA-like"/>
    <property type="match status" value="1"/>
</dbReference>
<dbReference type="RefSeq" id="WP_116725241.1">
    <property type="nucleotide sequence ID" value="NZ_QCZI01000012.1"/>
</dbReference>
<keyword evidence="3" id="KW-1185">Reference proteome</keyword>
<organism evidence="2 3">
    <name type="scientific">Flavobacterium psychrotolerans</name>
    <dbReference type="NCBI Taxonomy" id="2169410"/>
    <lineage>
        <taxon>Bacteria</taxon>
        <taxon>Pseudomonadati</taxon>
        <taxon>Bacteroidota</taxon>
        <taxon>Flavobacteriia</taxon>
        <taxon>Flavobacteriales</taxon>
        <taxon>Flavobacteriaceae</taxon>
        <taxon>Flavobacterium</taxon>
    </lineage>
</organism>
<gene>
    <name evidence="2" type="ORF">DB895_10070</name>
</gene>
<dbReference type="OrthoDB" id="387240at2"/>
<reference evidence="2 3" key="1">
    <citation type="submission" date="2018-04" db="EMBL/GenBank/DDBJ databases">
        <title>Flavobacterium sp. nov., isolated from glacier ice.</title>
        <authorList>
            <person name="Liu Q."/>
            <person name="Xin Y.-H."/>
        </authorList>
    </citation>
    <scope>NUCLEOTIDE SEQUENCE [LARGE SCALE GENOMIC DNA]</scope>
    <source>
        <strain evidence="2 3">RB1R5</strain>
    </source>
</reference>
<feature type="domain" description="VWFA" evidence="1">
    <location>
        <begin position="361"/>
        <end position="524"/>
    </location>
</feature>
<dbReference type="AlphaFoldDB" id="A0A2U1JHF8"/>
<dbReference type="GO" id="GO:0005829">
    <property type="term" value="C:cytosol"/>
    <property type="evidence" value="ECO:0007669"/>
    <property type="project" value="TreeGrafter"/>
</dbReference>
<proteinExistence type="predicted"/>
<dbReference type="PANTHER" id="PTHR36846">
    <property type="entry name" value="PROTEIN VIAA"/>
    <property type="match status" value="1"/>
</dbReference>
<accession>A0A2U1JHF8</accession>
<protein>
    <recommendedName>
        <fullName evidence="1">VWFA domain-containing protein</fullName>
    </recommendedName>
</protein>
<name>A0A2U1JHF8_9FLAO</name>
<dbReference type="PANTHER" id="PTHR36846:SF1">
    <property type="entry name" value="PROTEIN VIAA"/>
    <property type="match status" value="1"/>
</dbReference>
<dbReference type="Proteomes" id="UP000245449">
    <property type="component" value="Unassembled WGS sequence"/>
</dbReference>
<dbReference type="InterPro" id="IPR036465">
    <property type="entry name" value="vWFA_dom_sf"/>
</dbReference>
<evidence type="ECO:0000313" key="3">
    <source>
        <dbReference type="Proteomes" id="UP000245449"/>
    </source>
</evidence>
<sequence length="529" mass="61325">MDNQFSKFETFGTIADPVKRKKLAQTIYEQITKETNNGIGFANSDTDNFADAIKIILANETMKELCKQDKELAEKITQDILDFINKTKKLINKVDSPFEKETELLTDFDNTTRTKFENDWKTVNPFIGQTYERKELDNNFYKKEFNKSLDEKLKNNKDKPSFESVKEHFTEKWEELLFKKKTKWELEIIEVQQKKFCKELYKQIEELKKLQEALEPFTNELGRLWDMSKGNWQRVNLDILKRYAELLKKDKSLKDLAVMLGKMRQAEKEFEEDIFSNISIKPEWKAEHASKSDLIGIRESDDLSSLLPSETALLSDETMQSVFFKKFAEKKLQTFEYQAKVLSFKEEVFLDKRQKEKDEAQGPFIICVDTSGSMHGTPETVAKTLCFAILKIAIRDNRKCYLISFSTGIETLNLTDLKNSLDKIIQFLSMSFNGGTDATPAMREALRMLTTADYKKADVIMLSDFVMSAFDKTTQEQILKAKENKTKFHSLVVGNSQNPATIADFDNNWFYDTNNPNSILTLVKNISDL</sequence>
<evidence type="ECO:0000313" key="2">
    <source>
        <dbReference type="EMBL" id="PWA04600.1"/>
    </source>
</evidence>